<dbReference type="Proteomes" id="UP000218899">
    <property type="component" value="Chromosome"/>
</dbReference>
<organism evidence="2 3">
    <name type="scientific">Sulfurifustis variabilis</name>
    <dbReference type="NCBI Taxonomy" id="1675686"/>
    <lineage>
        <taxon>Bacteria</taxon>
        <taxon>Pseudomonadati</taxon>
        <taxon>Pseudomonadota</taxon>
        <taxon>Gammaproteobacteria</taxon>
        <taxon>Acidiferrobacterales</taxon>
        <taxon>Acidiferrobacteraceae</taxon>
        <taxon>Sulfurifustis</taxon>
    </lineage>
</organism>
<name>A0A1B4VCG8_9GAMM</name>
<gene>
    <name evidence="2" type="ORF">SVA_2703</name>
</gene>
<reference evidence="2 3" key="1">
    <citation type="submission" date="2015-08" db="EMBL/GenBank/DDBJ databases">
        <title>Complete genome sequence of Sulfurifustis variabilis.</title>
        <authorList>
            <person name="Miura A."/>
            <person name="Kojima H."/>
            <person name="Fukui M."/>
        </authorList>
    </citation>
    <scope>NUCLEOTIDE SEQUENCE [LARGE SCALE GENOMIC DNA]</scope>
    <source>
        <strain evidence="3">skN76</strain>
    </source>
</reference>
<evidence type="ECO:0000256" key="1">
    <source>
        <dbReference type="SAM" id="MobiDB-lite"/>
    </source>
</evidence>
<dbReference type="AlphaFoldDB" id="A0A1B4VCG8"/>
<dbReference type="PROSITE" id="PS51257">
    <property type="entry name" value="PROKAR_LIPOPROTEIN"/>
    <property type="match status" value="1"/>
</dbReference>
<proteinExistence type="predicted"/>
<feature type="region of interest" description="Disordered" evidence="1">
    <location>
        <begin position="73"/>
        <end position="125"/>
    </location>
</feature>
<dbReference type="EMBL" id="AP014936">
    <property type="protein sequence ID" value="BAU49251.1"/>
    <property type="molecule type" value="Genomic_DNA"/>
</dbReference>
<sequence>MRSALRKRDRRFILDHAIVAAQTGLVGSCKAPLARFARSVDTNRRPAGRRKEVAPLFRATGTIIDMEVTTMRSKHAIGGGGQPPNSIGGGGQPNDLIRGGGGQPPRMGGGGQPKPTGGGGQPPVL</sequence>
<accession>A0A1B4VCG8</accession>
<feature type="compositionally biased region" description="Gly residues" evidence="1">
    <location>
        <begin position="77"/>
        <end position="125"/>
    </location>
</feature>
<dbReference type="KEGG" id="sva:SVA_2703"/>
<evidence type="ECO:0000313" key="3">
    <source>
        <dbReference type="Proteomes" id="UP000218899"/>
    </source>
</evidence>
<evidence type="ECO:0000313" key="2">
    <source>
        <dbReference type="EMBL" id="BAU49251.1"/>
    </source>
</evidence>
<protein>
    <submittedName>
        <fullName evidence="2">Uncharacterized protein</fullName>
    </submittedName>
</protein>
<keyword evidence="3" id="KW-1185">Reference proteome</keyword>